<gene>
    <name evidence="2" type="ORF">CPLU01_06710</name>
</gene>
<protein>
    <submittedName>
        <fullName evidence="2">Uncharacterized protein</fullName>
    </submittedName>
</protein>
<sequence length="504" mass="55558">MNETHPSSGGETESTASLLDVDGSDLRPHIPSNGAAQSTLKTPTRAPRTCRSRASTFSTKSSSWWWWEISGCLLCILSSLLLVVFLTQINQMARQDWNYRLQPNTIISLIMTIGKAAMMGPIAACISQLKWTEFRRPARLSLLQSIDDASRGPWGSLVLLTRARRTRILLIPALAFLTVAAVGFESSAQQILDFPSRMALVRNVSAEVGMATKYTSAQYTAHEGTDLLLAAVKGSNRSSIEFNILKVHNQTKLELNKPARFGAYTVGWHWCAKTFHNLSASQGELHIGTTISEALQLQTQDDIDDPASLYHEDDRYLTDWNTSSSSTLYRTLPTPFWDHINDWLGDAALKWGSPAMNDEFGGGKEAGNVIYTADMAQMVDNVASALSSLVWSNETDNLSAEKFPGDAFVTESYIHVRWQWITAVLVEALLAAALLVASIIAVRGDPLLKASVIALLVHGLEDWRDIEVLQPETSTTLEESSEEVVVRLMDNGAGRRLFVKQATE</sequence>
<evidence type="ECO:0000313" key="3">
    <source>
        <dbReference type="Proteomes" id="UP000654918"/>
    </source>
</evidence>
<dbReference type="PANTHER" id="PTHR35394:SF5">
    <property type="entry name" value="DUF3176 DOMAIN-CONTAINING PROTEIN"/>
    <property type="match status" value="1"/>
</dbReference>
<comment type="caution">
    <text evidence="2">The sequence shown here is derived from an EMBL/GenBank/DDBJ whole genome shotgun (WGS) entry which is preliminary data.</text>
</comment>
<dbReference type="AlphaFoldDB" id="A0A8H6NFJ4"/>
<keyword evidence="1" id="KW-1133">Transmembrane helix</keyword>
<accession>A0A8H6NFJ4</accession>
<feature type="transmembrane region" description="Helical" evidence="1">
    <location>
        <begin position="418"/>
        <end position="442"/>
    </location>
</feature>
<feature type="transmembrane region" description="Helical" evidence="1">
    <location>
        <begin position="65"/>
        <end position="86"/>
    </location>
</feature>
<keyword evidence="1" id="KW-0472">Membrane</keyword>
<dbReference type="Proteomes" id="UP000654918">
    <property type="component" value="Unassembled WGS sequence"/>
</dbReference>
<reference evidence="2" key="1">
    <citation type="journal article" date="2020" name="Phytopathology">
        <title>Genome Sequence Resources of Colletotrichum truncatum, C. plurivorum, C. musicola, and C. sojae: Four Species Pathogenic to Soybean (Glycine max).</title>
        <authorList>
            <person name="Rogerio F."/>
            <person name="Boufleur T.R."/>
            <person name="Ciampi-Guillardi M."/>
            <person name="Sukno S.A."/>
            <person name="Thon M.R."/>
            <person name="Massola Junior N.S."/>
            <person name="Baroncelli R."/>
        </authorList>
    </citation>
    <scope>NUCLEOTIDE SEQUENCE</scope>
    <source>
        <strain evidence="2">LFN00145</strain>
    </source>
</reference>
<proteinExistence type="predicted"/>
<keyword evidence="1" id="KW-0812">Transmembrane</keyword>
<dbReference type="InterPro" id="IPR021514">
    <property type="entry name" value="DUF3176"/>
</dbReference>
<dbReference type="Pfam" id="PF11374">
    <property type="entry name" value="DUF3176"/>
    <property type="match status" value="1"/>
</dbReference>
<dbReference type="PANTHER" id="PTHR35394">
    <property type="entry name" value="DUF3176 DOMAIN-CONTAINING PROTEIN"/>
    <property type="match status" value="1"/>
</dbReference>
<feature type="transmembrane region" description="Helical" evidence="1">
    <location>
        <begin position="168"/>
        <end position="184"/>
    </location>
</feature>
<evidence type="ECO:0000313" key="2">
    <source>
        <dbReference type="EMBL" id="KAF6831544.1"/>
    </source>
</evidence>
<dbReference type="EMBL" id="WIGO01000080">
    <property type="protein sequence ID" value="KAF6831544.1"/>
    <property type="molecule type" value="Genomic_DNA"/>
</dbReference>
<keyword evidence="3" id="KW-1185">Reference proteome</keyword>
<name>A0A8H6NFJ4_9PEZI</name>
<evidence type="ECO:0000256" key="1">
    <source>
        <dbReference type="SAM" id="Phobius"/>
    </source>
</evidence>
<organism evidence="2 3">
    <name type="scientific">Colletotrichum plurivorum</name>
    <dbReference type="NCBI Taxonomy" id="2175906"/>
    <lineage>
        <taxon>Eukaryota</taxon>
        <taxon>Fungi</taxon>
        <taxon>Dikarya</taxon>
        <taxon>Ascomycota</taxon>
        <taxon>Pezizomycotina</taxon>
        <taxon>Sordariomycetes</taxon>
        <taxon>Hypocreomycetidae</taxon>
        <taxon>Glomerellales</taxon>
        <taxon>Glomerellaceae</taxon>
        <taxon>Colletotrichum</taxon>
        <taxon>Colletotrichum orchidearum species complex</taxon>
    </lineage>
</organism>